<comment type="caution">
    <text evidence="3">The sequence shown here is derived from an EMBL/GenBank/DDBJ whole genome shotgun (WGS) entry which is preliminary data.</text>
</comment>
<dbReference type="EMBL" id="PGOL01002186">
    <property type="protein sequence ID" value="PKI49847.1"/>
    <property type="molecule type" value="Genomic_DNA"/>
</dbReference>
<dbReference type="InterPro" id="IPR000467">
    <property type="entry name" value="G_patch_dom"/>
</dbReference>
<evidence type="ECO:0000313" key="3">
    <source>
        <dbReference type="EMBL" id="PKI49847.1"/>
    </source>
</evidence>
<dbReference type="Proteomes" id="UP000233551">
    <property type="component" value="Unassembled WGS sequence"/>
</dbReference>
<reference evidence="3 4" key="1">
    <citation type="submission" date="2017-11" db="EMBL/GenBank/DDBJ databases">
        <title>De-novo sequencing of pomegranate (Punica granatum L.) genome.</title>
        <authorList>
            <person name="Akparov Z."/>
            <person name="Amiraslanov A."/>
            <person name="Hajiyeva S."/>
            <person name="Abbasov M."/>
            <person name="Kaur K."/>
            <person name="Hamwieh A."/>
            <person name="Solovyev V."/>
            <person name="Salamov A."/>
            <person name="Braich B."/>
            <person name="Kosarev P."/>
            <person name="Mahmoud A."/>
            <person name="Hajiyev E."/>
            <person name="Babayeva S."/>
            <person name="Izzatullayeva V."/>
            <person name="Mammadov A."/>
            <person name="Mammadov A."/>
            <person name="Sharifova S."/>
            <person name="Ojaghi J."/>
            <person name="Eynullazada K."/>
            <person name="Bayramov B."/>
            <person name="Abdulazimova A."/>
            <person name="Shahmuradov I."/>
        </authorList>
    </citation>
    <scope>NUCLEOTIDE SEQUENCE [LARGE SCALE GENOMIC DNA]</scope>
    <source>
        <strain evidence="4">cv. AG2017</strain>
        <tissue evidence="3">Leaf</tissue>
    </source>
</reference>
<evidence type="ECO:0000259" key="2">
    <source>
        <dbReference type="PROSITE" id="PS50174"/>
    </source>
</evidence>
<evidence type="ECO:0000313" key="4">
    <source>
        <dbReference type="Proteomes" id="UP000233551"/>
    </source>
</evidence>
<evidence type="ECO:0000256" key="1">
    <source>
        <dbReference type="SAM" id="MobiDB-lite"/>
    </source>
</evidence>
<accession>A0A2I0J0R9</accession>
<dbReference type="AlphaFoldDB" id="A0A2I0J0R9"/>
<dbReference type="GO" id="GO:0003676">
    <property type="term" value="F:nucleic acid binding"/>
    <property type="evidence" value="ECO:0007669"/>
    <property type="project" value="InterPro"/>
</dbReference>
<proteinExistence type="predicted"/>
<name>A0A2I0J0R9_PUNGR</name>
<feature type="region of interest" description="Disordered" evidence="1">
    <location>
        <begin position="49"/>
        <end position="73"/>
    </location>
</feature>
<dbReference type="PROSITE" id="PS50174">
    <property type="entry name" value="G_PATCH"/>
    <property type="match status" value="1"/>
</dbReference>
<dbReference type="Pfam" id="PF01585">
    <property type="entry name" value="G-patch"/>
    <property type="match status" value="1"/>
</dbReference>
<keyword evidence="4" id="KW-1185">Reference proteome</keyword>
<feature type="domain" description="G-patch" evidence="2">
    <location>
        <begin position="146"/>
        <end position="192"/>
    </location>
</feature>
<gene>
    <name evidence="3" type="ORF">CRG98_029758</name>
</gene>
<sequence length="301" mass="33548">MGRWTLPSRAIQKHTMQAPTGVHIQVRTMISSDSFSCVSVMHHREDGHSLATRSTSVHAGPDESPHSGMYNDSGGEMNGEIDLLIDKLKFFVEGKLITINGEEDYVVYKETVVPYISIGEDQNLPFYSFDTVSVIRDYGEVGPSRADRMIGKVLLKNDYVPETGLGARAQGILRPIEVEEYRNKRGLSFRPSCHEIVQARRGKHLYRLTAHCGKLFRGIPVPPLWQFFPTPPQIIGGTSNSPITESDDFPSDAIEAFLALPAIYAVIEETSSKVHICPTREDEELNNWTAVPLYSAMVVDV</sequence>
<organism evidence="3 4">
    <name type="scientific">Punica granatum</name>
    <name type="common">Pomegranate</name>
    <dbReference type="NCBI Taxonomy" id="22663"/>
    <lineage>
        <taxon>Eukaryota</taxon>
        <taxon>Viridiplantae</taxon>
        <taxon>Streptophyta</taxon>
        <taxon>Embryophyta</taxon>
        <taxon>Tracheophyta</taxon>
        <taxon>Spermatophyta</taxon>
        <taxon>Magnoliopsida</taxon>
        <taxon>eudicotyledons</taxon>
        <taxon>Gunneridae</taxon>
        <taxon>Pentapetalae</taxon>
        <taxon>rosids</taxon>
        <taxon>malvids</taxon>
        <taxon>Myrtales</taxon>
        <taxon>Lythraceae</taxon>
        <taxon>Punica</taxon>
    </lineage>
</organism>
<protein>
    <recommendedName>
        <fullName evidence="2">G-patch domain-containing protein</fullName>
    </recommendedName>
</protein>